<dbReference type="CDD" id="cd06529">
    <property type="entry name" value="S24_LexA-like"/>
    <property type="match status" value="1"/>
</dbReference>
<evidence type="ECO:0000313" key="5">
    <source>
        <dbReference type="EMBL" id="MCF8715409.1"/>
    </source>
</evidence>
<dbReference type="InterPro" id="IPR001387">
    <property type="entry name" value="Cro/C1-type_HTH"/>
</dbReference>
<dbReference type="EMBL" id="JAETXX010000007">
    <property type="protein sequence ID" value="MCF8715409.1"/>
    <property type="molecule type" value="Genomic_DNA"/>
</dbReference>
<dbReference type="SMART" id="SM00530">
    <property type="entry name" value="HTH_XRE"/>
    <property type="match status" value="1"/>
</dbReference>
<evidence type="ECO:0000259" key="4">
    <source>
        <dbReference type="PROSITE" id="PS50943"/>
    </source>
</evidence>
<dbReference type="SUPFAM" id="SSF47413">
    <property type="entry name" value="lambda repressor-like DNA-binding domains"/>
    <property type="match status" value="1"/>
</dbReference>
<keyword evidence="3" id="KW-0804">Transcription</keyword>
<gene>
    <name evidence="5" type="ORF">JM658_11275</name>
</gene>
<dbReference type="CDD" id="cd00093">
    <property type="entry name" value="HTH_XRE"/>
    <property type="match status" value="1"/>
</dbReference>
<evidence type="ECO:0000256" key="1">
    <source>
        <dbReference type="ARBA" id="ARBA00023015"/>
    </source>
</evidence>
<dbReference type="Gene3D" id="2.10.109.10">
    <property type="entry name" value="Umud Fragment, subunit A"/>
    <property type="match status" value="1"/>
</dbReference>
<sequence length="255" mass="28765">MKSELPIEVIRFKEVREKLNHTQQSFAEVLNVKKSTADIERGKSKITGSVVVALMENFQINPLWLYGKSNQRTLDTSINTSPKVITITPENNEGIVLVNVKAAAGYPNNIQDLDWYEELPAFTIPLPEYRNTTYRGFQVEGDSMLPSLHPKEWVLGKAVESISMLKNHSICVVVMQDSVLVKKVQKHENNNESLSLISLNPDYPPITINTFQIQELWEVSSKISSEINDNSGSLALTQIQQSLIDLKNEINSLKK</sequence>
<proteinExistence type="predicted"/>
<feature type="domain" description="HTH cro/C1-type" evidence="4">
    <location>
        <begin position="12"/>
        <end position="65"/>
    </location>
</feature>
<dbReference type="InterPro" id="IPR036286">
    <property type="entry name" value="LexA/Signal_pep-like_sf"/>
</dbReference>
<dbReference type="InterPro" id="IPR039418">
    <property type="entry name" value="LexA-like"/>
</dbReference>
<comment type="caution">
    <text evidence="5">The sequence shown here is derived from an EMBL/GenBank/DDBJ whole genome shotgun (WGS) entry which is preliminary data.</text>
</comment>
<dbReference type="PROSITE" id="PS50943">
    <property type="entry name" value="HTH_CROC1"/>
    <property type="match status" value="1"/>
</dbReference>
<keyword evidence="1" id="KW-0805">Transcription regulation</keyword>
<evidence type="ECO:0000256" key="3">
    <source>
        <dbReference type="ARBA" id="ARBA00023163"/>
    </source>
</evidence>
<dbReference type="Gene3D" id="1.10.260.40">
    <property type="entry name" value="lambda repressor-like DNA-binding domains"/>
    <property type="match status" value="1"/>
</dbReference>
<dbReference type="Pfam" id="PF00717">
    <property type="entry name" value="Peptidase_S24"/>
    <property type="match status" value="1"/>
</dbReference>
<reference evidence="5 6" key="1">
    <citation type="submission" date="2021-01" db="EMBL/GenBank/DDBJ databases">
        <title>Genome sequencing of Joostella atrarenae M1-2 (= KCTC 23194).</title>
        <authorList>
            <person name="Zakaria M.R."/>
            <person name="Lam M.Q."/>
            <person name="Chong C.S."/>
        </authorList>
    </citation>
    <scope>NUCLEOTIDE SEQUENCE [LARGE SCALE GENOMIC DNA]</scope>
    <source>
        <strain evidence="5 6">M1-2</strain>
    </source>
</reference>
<accession>A0ABS9J4T3</accession>
<name>A0ABS9J4T3_9FLAO</name>
<evidence type="ECO:0000313" key="6">
    <source>
        <dbReference type="Proteomes" id="UP000829517"/>
    </source>
</evidence>
<dbReference type="SUPFAM" id="SSF51306">
    <property type="entry name" value="LexA/Signal peptidase"/>
    <property type="match status" value="1"/>
</dbReference>
<dbReference type="RefSeq" id="WP_236959373.1">
    <property type="nucleotide sequence ID" value="NZ_JAETXX010000007.1"/>
</dbReference>
<protein>
    <submittedName>
        <fullName evidence="5">Helix-turn-helix domain-containing protein</fullName>
    </submittedName>
</protein>
<dbReference type="Pfam" id="PF01381">
    <property type="entry name" value="HTH_3"/>
    <property type="match status" value="1"/>
</dbReference>
<keyword evidence="6" id="KW-1185">Reference proteome</keyword>
<dbReference type="PANTHER" id="PTHR40661">
    <property type="match status" value="1"/>
</dbReference>
<dbReference type="PANTHER" id="PTHR40661:SF3">
    <property type="entry name" value="FELS-1 PROPHAGE TRANSCRIPTIONAL REGULATOR"/>
    <property type="match status" value="1"/>
</dbReference>
<dbReference type="InterPro" id="IPR010982">
    <property type="entry name" value="Lambda_DNA-bd_dom_sf"/>
</dbReference>
<keyword evidence="2" id="KW-0238">DNA-binding</keyword>
<dbReference type="Proteomes" id="UP000829517">
    <property type="component" value="Unassembled WGS sequence"/>
</dbReference>
<evidence type="ECO:0000256" key="2">
    <source>
        <dbReference type="ARBA" id="ARBA00023125"/>
    </source>
</evidence>
<organism evidence="5 6">
    <name type="scientific">Joostella atrarenae</name>
    <dbReference type="NCBI Taxonomy" id="679257"/>
    <lineage>
        <taxon>Bacteria</taxon>
        <taxon>Pseudomonadati</taxon>
        <taxon>Bacteroidota</taxon>
        <taxon>Flavobacteriia</taxon>
        <taxon>Flavobacteriales</taxon>
        <taxon>Flavobacteriaceae</taxon>
        <taxon>Joostella</taxon>
    </lineage>
</organism>
<dbReference type="InterPro" id="IPR015927">
    <property type="entry name" value="Peptidase_S24_S26A/B/C"/>
</dbReference>